<reference evidence="2" key="1">
    <citation type="journal article" date="2023" name="DNA Res.">
        <title>Chromosome-level genome assembly of Phrynocephalus forsythii using third-generation DNA sequencing and Hi-C analysis.</title>
        <authorList>
            <person name="Qi Y."/>
            <person name="Zhao W."/>
            <person name="Zhao Y."/>
            <person name="Niu C."/>
            <person name="Cao S."/>
            <person name="Zhang Y."/>
        </authorList>
    </citation>
    <scope>NUCLEOTIDE SEQUENCE</scope>
    <source>
        <tissue evidence="2">Muscle</tissue>
    </source>
</reference>
<comment type="caution">
    <text evidence="2">The sequence shown here is derived from an EMBL/GenBank/DDBJ whole genome shotgun (WGS) entry which is preliminary data.</text>
</comment>
<accession>A0A9Q0XGR0</accession>
<protein>
    <submittedName>
        <fullName evidence="2">Uncharacterized protein</fullName>
    </submittedName>
</protein>
<gene>
    <name evidence="2" type="ORF">JRQ81_005547</name>
</gene>
<feature type="compositionally biased region" description="Polar residues" evidence="1">
    <location>
        <begin position="159"/>
        <end position="172"/>
    </location>
</feature>
<feature type="region of interest" description="Disordered" evidence="1">
    <location>
        <begin position="153"/>
        <end position="274"/>
    </location>
</feature>
<feature type="compositionally biased region" description="Polar residues" evidence="1">
    <location>
        <begin position="183"/>
        <end position="198"/>
    </location>
</feature>
<dbReference type="AlphaFoldDB" id="A0A9Q0XGR0"/>
<dbReference type="Proteomes" id="UP001142489">
    <property type="component" value="Unassembled WGS sequence"/>
</dbReference>
<sequence length="607" mass="66091">MESLHPVNPTEPPVVTESVDLEQEKNRKPMNSIDVVRTTITPEIQQDIQETKSTTSPNIRMTTHKWVQKSTYSSVEFQPSSAVQELESGREMEATTQEDLDNTMFYSAITQNVQKVESSSSSKTGTSPHKWGQIPTSRSITFLNPLGIGSLEFEKETENTSALKTEQLTATTPEMMVPDSHSRTTIYADTSGQEPNHPSFTSQSSSTTPDLESKRVTETTTHWDMNKTTPDPEMQEIAQERESTSTEKTWTASHTWEQNPTHPSIESLPPLDRGNLEFETENETASPSGTEHHSATQGLTSVTDVVPSLHWDSTSEEPSVTGNMGPINSSAETQPIAARCVREPEEELEATIDGTKEPVLFSNRLEVTIGMDLPTTTEKEQTINHTETVSLQILNAEENASQQQQERQNTDLRPMRPTGSNFLPNTQSTLDGTDVHNTTDRPQNPRSPTDAIGELLKDGLLSSGDEENGMSYSDVTSAPDPTDALSPDNSSADAVTHCPQPSKASPGCPIKRDPMEEDQACGCSSPALGKLAHAMEGLHGELGSLSTAIHHQGFQLEAVAHSLAELAASVHHLVKVLPILVGKAPAQPSTASLGQDEDLLPNQLPLK</sequence>
<keyword evidence="3" id="KW-1185">Reference proteome</keyword>
<organism evidence="2 3">
    <name type="scientific">Phrynocephalus forsythii</name>
    <dbReference type="NCBI Taxonomy" id="171643"/>
    <lineage>
        <taxon>Eukaryota</taxon>
        <taxon>Metazoa</taxon>
        <taxon>Chordata</taxon>
        <taxon>Craniata</taxon>
        <taxon>Vertebrata</taxon>
        <taxon>Euteleostomi</taxon>
        <taxon>Lepidosauria</taxon>
        <taxon>Squamata</taxon>
        <taxon>Bifurcata</taxon>
        <taxon>Unidentata</taxon>
        <taxon>Episquamata</taxon>
        <taxon>Toxicofera</taxon>
        <taxon>Iguania</taxon>
        <taxon>Acrodonta</taxon>
        <taxon>Agamidae</taxon>
        <taxon>Agaminae</taxon>
        <taxon>Phrynocephalus</taxon>
    </lineage>
</organism>
<dbReference type="EMBL" id="JAPFRF010000012">
    <property type="protein sequence ID" value="KAJ7313820.1"/>
    <property type="molecule type" value="Genomic_DNA"/>
</dbReference>
<feature type="compositionally biased region" description="Low complexity" evidence="1">
    <location>
        <begin position="199"/>
        <end position="208"/>
    </location>
</feature>
<feature type="region of interest" description="Disordered" evidence="1">
    <location>
        <begin position="399"/>
        <end position="511"/>
    </location>
</feature>
<feature type="region of interest" description="Disordered" evidence="1">
    <location>
        <begin position="586"/>
        <end position="607"/>
    </location>
</feature>
<proteinExistence type="predicted"/>
<name>A0A9Q0XGR0_9SAUR</name>
<dbReference type="OrthoDB" id="536948at2759"/>
<feature type="compositionally biased region" description="Polar residues" evidence="1">
    <location>
        <begin position="418"/>
        <end position="431"/>
    </location>
</feature>
<evidence type="ECO:0000313" key="3">
    <source>
        <dbReference type="Proteomes" id="UP001142489"/>
    </source>
</evidence>
<evidence type="ECO:0000256" key="1">
    <source>
        <dbReference type="SAM" id="MobiDB-lite"/>
    </source>
</evidence>
<feature type="compositionally biased region" description="Polar residues" evidence="1">
    <location>
        <begin position="246"/>
        <end position="264"/>
    </location>
</feature>
<feature type="compositionally biased region" description="Polar residues" evidence="1">
    <location>
        <begin position="218"/>
        <end position="229"/>
    </location>
</feature>
<feature type="region of interest" description="Disordered" evidence="1">
    <location>
        <begin position="1"/>
        <end position="34"/>
    </location>
</feature>
<evidence type="ECO:0000313" key="2">
    <source>
        <dbReference type="EMBL" id="KAJ7313820.1"/>
    </source>
</evidence>